<reference evidence="2" key="1">
    <citation type="journal article" date="2019" name="Int. J. Syst. Evol. Microbiol.">
        <title>The Global Catalogue of Microorganisms (GCM) 10K type strain sequencing project: providing services to taxonomists for standard genome sequencing and annotation.</title>
        <authorList>
            <consortium name="The Broad Institute Genomics Platform"/>
            <consortium name="The Broad Institute Genome Sequencing Center for Infectious Disease"/>
            <person name="Wu L."/>
            <person name="Ma J."/>
        </authorList>
    </citation>
    <scope>NUCLEOTIDE SEQUENCE [LARGE SCALE GENOMIC DNA]</scope>
    <source>
        <strain evidence="2">KCTC 42255</strain>
    </source>
</reference>
<gene>
    <name evidence="1" type="ORF">ACFSQ0_05205</name>
</gene>
<dbReference type="EMBL" id="JBHULZ010000023">
    <property type="protein sequence ID" value="MFD2697381.1"/>
    <property type="molecule type" value="Genomic_DNA"/>
</dbReference>
<name>A0ABW5SCD0_9FLAO</name>
<evidence type="ECO:0000313" key="1">
    <source>
        <dbReference type="EMBL" id="MFD2697381.1"/>
    </source>
</evidence>
<sequence length="100" mass="11751">MEQDAKSNLSIKLVDGTFTANEAREIILALINKKISFHELKSFQSWEKNHQTDLSPFKARIAELEKERKLLKQFIEQNEENHTDFELKGELHISIEKNKK</sequence>
<dbReference type="RefSeq" id="WP_379045127.1">
    <property type="nucleotide sequence ID" value="NZ_JBHULZ010000023.1"/>
</dbReference>
<comment type="caution">
    <text evidence="1">The sequence shown here is derived from an EMBL/GenBank/DDBJ whole genome shotgun (WGS) entry which is preliminary data.</text>
</comment>
<protein>
    <submittedName>
        <fullName evidence="1">Uncharacterized protein</fullName>
    </submittedName>
</protein>
<accession>A0ABW5SCD0</accession>
<organism evidence="1 2">
    <name type="scientific">Mesonia sediminis</name>
    <dbReference type="NCBI Taxonomy" id="1703946"/>
    <lineage>
        <taxon>Bacteria</taxon>
        <taxon>Pseudomonadati</taxon>
        <taxon>Bacteroidota</taxon>
        <taxon>Flavobacteriia</taxon>
        <taxon>Flavobacteriales</taxon>
        <taxon>Flavobacteriaceae</taxon>
        <taxon>Mesonia</taxon>
    </lineage>
</organism>
<dbReference type="Proteomes" id="UP001597357">
    <property type="component" value="Unassembled WGS sequence"/>
</dbReference>
<proteinExistence type="predicted"/>
<evidence type="ECO:0000313" key="2">
    <source>
        <dbReference type="Proteomes" id="UP001597357"/>
    </source>
</evidence>
<keyword evidence="2" id="KW-1185">Reference proteome</keyword>